<dbReference type="AlphaFoldDB" id="A0A9Q0IX53"/>
<comment type="subcellular location">
    <subcellularLocation>
        <location evidence="1">Secreted</location>
        <location evidence="1">Cell wall</location>
    </subcellularLocation>
</comment>
<evidence type="ECO:0000313" key="5">
    <source>
        <dbReference type="EMBL" id="KAJ4822451.1"/>
    </source>
</evidence>
<dbReference type="InterPro" id="IPR012334">
    <property type="entry name" value="Pectin_lyas_fold"/>
</dbReference>
<reference evidence="5" key="1">
    <citation type="submission" date="2022-02" db="EMBL/GenBank/DDBJ databases">
        <authorList>
            <person name="Henning P.M."/>
            <person name="McCubbin A.G."/>
            <person name="Shore J.S."/>
        </authorList>
    </citation>
    <scope>NUCLEOTIDE SEQUENCE</scope>
    <source>
        <strain evidence="5">F60SS</strain>
        <tissue evidence="5">Leaves</tissue>
    </source>
</reference>
<dbReference type="Gene3D" id="2.160.20.10">
    <property type="entry name" value="Single-stranded right-handed beta-helix, Pectin lyase-like"/>
    <property type="match status" value="1"/>
</dbReference>
<evidence type="ECO:0000256" key="1">
    <source>
        <dbReference type="ARBA" id="ARBA00004191"/>
    </source>
</evidence>
<accession>A0A9Q0IX53</accession>
<dbReference type="InterPro" id="IPR000070">
    <property type="entry name" value="Pectinesterase_cat"/>
</dbReference>
<keyword evidence="6" id="KW-1185">Reference proteome</keyword>
<sequence length="61" mass="6842">MSLEEDKVTYNTTSVGPCILQAKSIDIIFGRASVVVQNCNIYVRRLPNKTKALTAHGKEYR</sequence>
<keyword evidence="2" id="KW-0964">Secreted</keyword>
<proteinExistence type="predicted"/>
<dbReference type="EMBL" id="JAKUCV010007671">
    <property type="protein sequence ID" value="KAJ4822451.1"/>
    <property type="molecule type" value="Genomic_DNA"/>
</dbReference>
<evidence type="ECO:0000256" key="3">
    <source>
        <dbReference type="ARBA" id="ARBA00022801"/>
    </source>
</evidence>
<protein>
    <recommendedName>
        <fullName evidence="4">Pectinesterase catalytic domain-containing protein</fullName>
    </recommendedName>
</protein>
<dbReference type="GO" id="GO:0030599">
    <property type="term" value="F:pectinesterase activity"/>
    <property type="evidence" value="ECO:0007669"/>
    <property type="project" value="InterPro"/>
</dbReference>
<feature type="domain" description="Pectinesterase catalytic" evidence="4">
    <location>
        <begin position="24"/>
        <end position="59"/>
    </location>
</feature>
<dbReference type="Proteomes" id="UP001141552">
    <property type="component" value="Unassembled WGS sequence"/>
</dbReference>
<dbReference type="Pfam" id="PF01095">
    <property type="entry name" value="Pectinesterase"/>
    <property type="match status" value="1"/>
</dbReference>
<name>A0A9Q0IX53_9ROSI</name>
<gene>
    <name evidence="5" type="ORF">Tsubulata_007009</name>
</gene>
<comment type="caution">
    <text evidence="5">The sequence shown here is derived from an EMBL/GenBank/DDBJ whole genome shotgun (WGS) entry which is preliminary data.</text>
</comment>
<evidence type="ECO:0000313" key="6">
    <source>
        <dbReference type="Proteomes" id="UP001141552"/>
    </source>
</evidence>
<reference evidence="5" key="2">
    <citation type="journal article" date="2023" name="Plants (Basel)">
        <title>Annotation of the Turnera subulata (Passifloraceae) Draft Genome Reveals the S-Locus Evolved after the Divergence of Turneroideae from Passifloroideae in a Stepwise Manner.</title>
        <authorList>
            <person name="Henning P.M."/>
            <person name="Roalson E.H."/>
            <person name="Mir W."/>
            <person name="McCubbin A.G."/>
            <person name="Shore J.S."/>
        </authorList>
    </citation>
    <scope>NUCLEOTIDE SEQUENCE</scope>
    <source>
        <strain evidence="5">F60SS</strain>
    </source>
</reference>
<organism evidence="5 6">
    <name type="scientific">Turnera subulata</name>
    <dbReference type="NCBI Taxonomy" id="218843"/>
    <lineage>
        <taxon>Eukaryota</taxon>
        <taxon>Viridiplantae</taxon>
        <taxon>Streptophyta</taxon>
        <taxon>Embryophyta</taxon>
        <taxon>Tracheophyta</taxon>
        <taxon>Spermatophyta</taxon>
        <taxon>Magnoliopsida</taxon>
        <taxon>eudicotyledons</taxon>
        <taxon>Gunneridae</taxon>
        <taxon>Pentapetalae</taxon>
        <taxon>rosids</taxon>
        <taxon>fabids</taxon>
        <taxon>Malpighiales</taxon>
        <taxon>Passifloraceae</taxon>
        <taxon>Turnera</taxon>
    </lineage>
</organism>
<evidence type="ECO:0000259" key="4">
    <source>
        <dbReference type="Pfam" id="PF01095"/>
    </source>
</evidence>
<dbReference type="GO" id="GO:0042545">
    <property type="term" value="P:cell wall modification"/>
    <property type="evidence" value="ECO:0007669"/>
    <property type="project" value="InterPro"/>
</dbReference>
<keyword evidence="3" id="KW-0378">Hydrolase</keyword>
<keyword evidence="2" id="KW-0134">Cell wall</keyword>
<evidence type="ECO:0000256" key="2">
    <source>
        <dbReference type="ARBA" id="ARBA00022512"/>
    </source>
</evidence>